<dbReference type="Proteomes" id="UP001530315">
    <property type="component" value="Unassembled WGS sequence"/>
</dbReference>
<keyword evidence="7" id="KW-1185">Reference proteome</keyword>
<dbReference type="AlphaFoldDB" id="A0ABD3PJB3"/>
<accession>A0ABD3PJB3</accession>
<dbReference type="Pfam" id="PF04412">
    <property type="entry name" value="AcnX"/>
    <property type="match status" value="1"/>
</dbReference>
<feature type="domain" description="Phosphomevalonate dehydratase small subunit-like" evidence="4">
    <location>
        <begin position="41"/>
        <end position="116"/>
    </location>
</feature>
<dbReference type="CDD" id="cd01356">
    <property type="entry name" value="AcnX_swivel"/>
    <property type="match status" value="1"/>
</dbReference>
<evidence type="ECO:0000313" key="7">
    <source>
        <dbReference type="Proteomes" id="UP001530315"/>
    </source>
</evidence>
<gene>
    <name evidence="6" type="ORF">ACHAW5_006598</name>
</gene>
<dbReference type="InterPro" id="IPR002840">
    <property type="entry name" value="PMDh-S-like_dom"/>
</dbReference>
<feature type="region of interest" description="Disordered" evidence="3">
    <location>
        <begin position="407"/>
        <end position="431"/>
    </location>
</feature>
<proteinExistence type="predicted"/>
<feature type="region of interest" description="Disordered" evidence="3">
    <location>
        <begin position="1"/>
        <end position="31"/>
    </location>
</feature>
<feature type="compositionally biased region" description="Low complexity" evidence="3">
    <location>
        <begin position="216"/>
        <end position="225"/>
    </location>
</feature>
<sequence length="689" mass="73331">MPSPGVVDPTIRRGHAAPEEQTTTTTTTTTPCDVLHSTVGLSFWGGIDPLTGIVIDSSHPLRGSCVSGKVLCVPSGRGSCTGSQVMLELILKNIAPRAILLRDADAILCAGAIIAEEFFGDECRRRGGGAGGDEGEEDGGGGGGGCGVPIIAALGAEDYARLEGRNALEVVRLGGGDDVRIRGVGLEIFARDLLRLERTIRVAVDDEKNDDHDESSSTTTTTTTSPAEEIALRTIERVAAISGATELVPVTRAHVDAVTYVGDGGLRFARRLVELGGRVKVRTTMNAQSCDRRRWMALGVDPTLAANANAVGDAYLDLGCEMSFTCAPYLLPSRPGMGEDVAWGESNAVVFANSVIGARTEKYADYIDILAAIVGLVPNVGVHVERNRAPEIVIDATRAILDHLLSPRGEREGNDDGIADDGDSPPPPRRRRCEDGIDSFFPVMGWTCGNLSDGVVPLILGFDLLEVTNDDLKAFCAAFGTTGSAPLFHMANVTPEAMGDDKIECMLRSCGGMRVEVTAEHLCGAYETLDSGNDGSDDISLVALGNPHLSIEELGSISNLIDRDDRPKHDSVDIIATLGRHVQLQGEKLGYIQKLESFGVRCITDTCWCMLLDPPIIPSNPKGKILTNSGKYAHYGPGLTNRSVRFGSLYNCIEAAKCGKMNSMDGNGGLPQWLRSSTRCLVRSIKNIK</sequence>
<dbReference type="PANTHER" id="PTHR36577">
    <property type="entry name" value="DUF521 DOMAIN PROTEIN (AFU_ORTHOLOGUE AFUA_6G00490)"/>
    <property type="match status" value="1"/>
</dbReference>
<evidence type="ECO:0000256" key="3">
    <source>
        <dbReference type="SAM" id="MobiDB-lite"/>
    </source>
</evidence>
<keyword evidence="2" id="KW-0456">Lyase</keyword>
<evidence type="ECO:0000256" key="1">
    <source>
        <dbReference type="ARBA" id="ARBA00023004"/>
    </source>
</evidence>
<dbReference type="InterPro" id="IPR007506">
    <property type="entry name" value="PMDh-L-like_dom"/>
</dbReference>
<comment type="caution">
    <text evidence="6">The sequence shown here is derived from an EMBL/GenBank/DDBJ whole genome shotgun (WGS) entry which is preliminary data.</text>
</comment>
<dbReference type="GO" id="GO:0016829">
    <property type="term" value="F:lyase activity"/>
    <property type="evidence" value="ECO:0007669"/>
    <property type="project" value="UniProtKB-KW"/>
</dbReference>
<protein>
    <recommendedName>
        <fullName evidence="8">DUF521 domain-containing protein</fullName>
    </recommendedName>
</protein>
<organism evidence="6 7">
    <name type="scientific">Stephanodiscus triporus</name>
    <dbReference type="NCBI Taxonomy" id="2934178"/>
    <lineage>
        <taxon>Eukaryota</taxon>
        <taxon>Sar</taxon>
        <taxon>Stramenopiles</taxon>
        <taxon>Ochrophyta</taxon>
        <taxon>Bacillariophyta</taxon>
        <taxon>Coscinodiscophyceae</taxon>
        <taxon>Thalassiosirophycidae</taxon>
        <taxon>Stephanodiscales</taxon>
        <taxon>Stephanodiscaceae</taxon>
        <taxon>Stephanodiscus</taxon>
    </lineage>
</organism>
<dbReference type="SUPFAM" id="SSF52016">
    <property type="entry name" value="LeuD/IlvD-like"/>
    <property type="match status" value="1"/>
</dbReference>
<evidence type="ECO:0008006" key="8">
    <source>
        <dbReference type="Google" id="ProtNLM"/>
    </source>
</evidence>
<dbReference type="Gene3D" id="3.50.30.10">
    <property type="entry name" value="Phosphohistidine domain"/>
    <property type="match status" value="1"/>
</dbReference>
<feature type="domain" description="Phosphomevalonate dehydratase large subunit-like" evidence="5">
    <location>
        <begin position="225"/>
        <end position="654"/>
    </location>
</feature>
<evidence type="ECO:0000313" key="6">
    <source>
        <dbReference type="EMBL" id="KAL3788150.1"/>
    </source>
</evidence>
<evidence type="ECO:0000259" key="4">
    <source>
        <dbReference type="Pfam" id="PF01989"/>
    </source>
</evidence>
<name>A0ABD3PJB3_9STRA</name>
<feature type="region of interest" description="Disordered" evidence="3">
    <location>
        <begin position="207"/>
        <end position="228"/>
    </location>
</feature>
<reference evidence="6 7" key="1">
    <citation type="submission" date="2024-10" db="EMBL/GenBank/DDBJ databases">
        <title>Updated reference genomes for cyclostephanoid diatoms.</title>
        <authorList>
            <person name="Roberts W.R."/>
            <person name="Alverson A.J."/>
        </authorList>
    </citation>
    <scope>NUCLEOTIDE SEQUENCE [LARGE SCALE GENOMIC DNA]</scope>
    <source>
        <strain evidence="6 7">AJA276-08</strain>
    </source>
</reference>
<dbReference type="PANTHER" id="PTHR36577:SF3">
    <property type="entry name" value="DUF521 DOMAIN PROTEIN (AFU_ORTHOLOGUE AFUA_6G00490)"/>
    <property type="match status" value="1"/>
</dbReference>
<dbReference type="EMBL" id="JALLAZ020000740">
    <property type="protein sequence ID" value="KAL3788150.1"/>
    <property type="molecule type" value="Genomic_DNA"/>
</dbReference>
<dbReference type="Pfam" id="PF01989">
    <property type="entry name" value="AcnX_swivel_put"/>
    <property type="match status" value="1"/>
</dbReference>
<keyword evidence="1" id="KW-0408">Iron</keyword>
<evidence type="ECO:0000259" key="5">
    <source>
        <dbReference type="Pfam" id="PF04412"/>
    </source>
</evidence>
<evidence type="ECO:0000256" key="2">
    <source>
        <dbReference type="ARBA" id="ARBA00023239"/>
    </source>
</evidence>